<feature type="compositionally biased region" description="Acidic residues" evidence="1">
    <location>
        <begin position="240"/>
        <end position="251"/>
    </location>
</feature>
<feature type="non-terminal residue" evidence="2">
    <location>
        <position position="1"/>
    </location>
</feature>
<feature type="region of interest" description="Disordered" evidence="1">
    <location>
        <begin position="1"/>
        <end position="102"/>
    </location>
</feature>
<feature type="region of interest" description="Disordered" evidence="1">
    <location>
        <begin position="545"/>
        <end position="593"/>
    </location>
</feature>
<evidence type="ECO:0000313" key="3">
    <source>
        <dbReference type="Proteomes" id="UP000258309"/>
    </source>
</evidence>
<feature type="compositionally biased region" description="Acidic residues" evidence="1">
    <location>
        <begin position="30"/>
        <end position="57"/>
    </location>
</feature>
<feature type="compositionally biased region" description="Low complexity" evidence="1">
    <location>
        <begin position="230"/>
        <end position="239"/>
    </location>
</feature>
<evidence type="ECO:0000313" key="2">
    <source>
        <dbReference type="EMBL" id="RFU33535.1"/>
    </source>
</evidence>
<sequence>MSRNLRQKSGALPTKKPVRRGSASTTSLSSDEDDDDYAGVDLITDSDEDEPDVEVAEEQAIIESAEEDNADDNKHADDSASSTPRPVADDDQSSWDGFDITSQEDVLGDNVDFFNEHIARMNAPDHDTDTAAWNTTSGMSDDEDTPSAPRRVRFDLSDSSTGLSDNEDDVFPDIFMDQSKLDPTFRKAIEAEDDNNEDEAGGSSDEGSYWDFQGSEIDVPAEESDKGNESDSSTGSSGYETDEGETTEEDLPPAAKYIPARSMLRRPSTSSSSSSESEEEITVTRRGPYRPIKRSGPRLGSWLHDRSKPFLVLDNHGKNLIMFRAKVNRRFSFGGVGNQSMSAATPQSSFARESDQDKQTIDLSPMISNSANLMMSAMYSPLDQYLHLTGGQPLGPPEAFYPFVNISADGTITQDSPSSYEDDEDDEDDVDSEDMWNVEDFLNFGEDTSDEEEVADGREEEDDNTSTIAEPPSSTPARPTTASSEDQIHPLLNHFNSGIVGAFRRNQNRHHLLSCNAASRDSLAFSGPYRQGTLRGIKGDRLAAANTPITPLRKRKLPSSTIPSSPGSPLATAQQKRKFSGDHFGHKRTRSLF</sequence>
<protein>
    <submittedName>
        <fullName evidence="2">Uncharacterized protein</fullName>
    </submittedName>
</protein>
<feature type="non-terminal residue" evidence="2">
    <location>
        <position position="593"/>
    </location>
</feature>
<dbReference type="PANTHER" id="PTHR35711">
    <property type="entry name" value="EXPRESSED PROTEIN"/>
    <property type="match status" value="1"/>
</dbReference>
<feature type="region of interest" description="Disordered" evidence="1">
    <location>
        <begin position="121"/>
        <end position="297"/>
    </location>
</feature>
<name>A0A3E2HJP7_SCYLI</name>
<dbReference type="OrthoDB" id="5399183at2759"/>
<feature type="region of interest" description="Disordered" evidence="1">
    <location>
        <begin position="411"/>
        <end position="484"/>
    </location>
</feature>
<dbReference type="AlphaFoldDB" id="A0A3E2HJP7"/>
<feature type="compositionally biased region" description="Acidic residues" evidence="1">
    <location>
        <begin position="420"/>
        <end position="437"/>
    </location>
</feature>
<comment type="caution">
    <text evidence="2">The sequence shown here is derived from an EMBL/GenBank/DDBJ whole genome shotgun (WGS) entry which is preliminary data.</text>
</comment>
<organism evidence="2 3">
    <name type="scientific">Scytalidium lignicola</name>
    <name type="common">Hyphomycete</name>
    <dbReference type="NCBI Taxonomy" id="5539"/>
    <lineage>
        <taxon>Eukaryota</taxon>
        <taxon>Fungi</taxon>
        <taxon>Dikarya</taxon>
        <taxon>Ascomycota</taxon>
        <taxon>Pezizomycotina</taxon>
        <taxon>Leotiomycetes</taxon>
        <taxon>Leotiomycetes incertae sedis</taxon>
        <taxon>Scytalidium</taxon>
    </lineage>
</organism>
<keyword evidence="3" id="KW-1185">Reference proteome</keyword>
<feature type="compositionally biased region" description="Acidic residues" evidence="1">
    <location>
        <begin position="191"/>
        <end position="200"/>
    </location>
</feature>
<accession>A0A3E2HJP7</accession>
<feature type="compositionally biased region" description="Basic and acidic residues" evidence="1">
    <location>
        <begin position="179"/>
        <end position="190"/>
    </location>
</feature>
<dbReference type="OMA" id="AESDYGH"/>
<dbReference type="Proteomes" id="UP000258309">
    <property type="component" value="Unassembled WGS sequence"/>
</dbReference>
<feature type="compositionally biased region" description="Basic residues" evidence="1">
    <location>
        <begin position="287"/>
        <end position="296"/>
    </location>
</feature>
<feature type="compositionally biased region" description="Low complexity" evidence="1">
    <location>
        <begin position="469"/>
        <end position="484"/>
    </location>
</feature>
<evidence type="ECO:0000256" key="1">
    <source>
        <dbReference type="SAM" id="MobiDB-lite"/>
    </source>
</evidence>
<feature type="compositionally biased region" description="Acidic residues" evidence="1">
    <location>
        <begin position="447"/>
        <end position="464"/>
    </location>
</feature>
<dbReference type="EMBL" id="NCSJ02000034">
    <property type="protein sequence ID" value="RFU33535.1"/>
    <property type="molecule type" value="Genomic_DNA"/>
</dbReference>
<dbReference type="PANTHER" id="PTHR35711:SF1">
    <property type="entry name" value="ECTODERMAL, ISOFORM F"/>
    <property type="match status" value="1"/>
</dbReference>
<proteinExistence type="predicted"/>
<feature type="compositionally biased region" description="Low complexity" evidence="1">
    <location>
        <begin position="558"/>
        <end position="569"/>
    </location>
</feature>
<reference evidence="2 3" key="1">
    <citation type="submission" date="2018-05" db="EMBL/GenBank/DDBJ databases">
        <title>Draft genome sequence of Scytalidium lignicola DSM 105466, a ubiquitous saprotrophic fungus.</title>
        <authorList>
            <person name="Buettner E."/>
            <person name="Gebauer A.M."/>
            <person name="Hofrichter M."/>
            <person name="Liers C."/>
            <person name="Kellner H."/>
        </authorList>
    </citation>
    <scope>NUCLEOTIDE SEQUENCE [LARGE SCALE GENOMIC DNA]</scope>
    <source>
        <strain evidence="2 3">DSM 105466</strain>
    </source>
</reference>
<gene>
    <name evidence="2" type="ORF">B7463_g2837</name>
</gene>